<keyword evidence="2" id="KW-0472">Membrane</keyword>
<keyword evidence="2" id="KW-1133">Transmembrane helix</keyword>
<dbReference type="Proteomes" id="UP000092443">
    <property type="component" value="Unplaced"/>
</dbReference>
<dbReference type="Pfam" id="PF14808">
    <property type="entry name" value="TMEM164"/>
    <property type="match status" value="1"/>
</dbReference>
<proteinExistence type="predicted"/>
<dbReference type="KEGG" id="gfs:119636695"/>
<dbReference type="PANTHER" id="PTHR20948:SF2">
    <property type="entry name" value="TRANSMEMBRANE PROTEIN 164"/>
    <property type="match status" value="1"/>
</dbReference>
<evidence type="ECO:0000313" key="3">
    <source>
        <dbReference type="Proteomes" id="UP000092443"/>
    </source>
</evidence>
<dbReference type="AlphaFoldDB" id="A0A9C6DTU2"/>
<feature type="transmembrane region" description="Helical" evidence="2">
    <location>
        <begin position="185"/>
        <end position="209"/>
    </location>
</feature>
<feature type="transmembrane region" description="Helical" evidence="2">
    <location>
        <begin position="155"/>
        <end position="173"/>
    </location>
</feature>
<sequence length="384" mass="44077">MDWSWAIEGVNNDVPRTMGPECENYMSNERRWTEVVIVSLGCLWILRWASKRADPISLPCASKLNQSHSTGRLLLMLLMTFVFGIEMGFKFANKSVIFVLNPCHIQTLVQIYILAAKPSKATVALFRIQMNNLNGPLLAFIFPEVESRTLPFEQATYWLQHALLYIVPVYIIRNGIYEVEDIYDFNWVTIGVMIMLLYHFVVLNAISIASGVNLNHMLCAAVTDPFEGQNYRIAAVIHESILCPILNKVTVLLYCNKQTMKSNLLRKHTYNQNTSTIINDNNLSKDELLYHQHYELTEKTTTEGTSSQQQQQQQQHHHHLPPLNVTEECIVKQRKHNISEDNDIDIRIQEQQHQTLLADVESERELLKNSSTTAKCNMSATKVD</sequence>
<gene>
    <name evidence="4 5 6" type="primary">LOC119636695</name>
</gene>
<dbReference type="RefSeq" id="XP_037888171.1">
    <property type="nucleotide sequence ID" value="XM_038032243.1"/>
</dbReference>
<keyword evidence="2 4" id="KW-0812">Transmembrane</keyword>
<evidence type="ECO:0000313" key="4">
    <source>
        <dbReference type="RefSeq" id="XP_037888169.1"/>
    </source>
</evidence>
<reference evidence="4 5" key="1">
    <citation type="submission" date="2025-04" db="UniProtKB">
        <authorList>
            <consortium name="RefSeq"/>
        </authorList>
    </citation>
    <scope>IDENTIFICATION</scope>
    <source>
        <tissue evidence="4 5">Whole body pupa</tissue>
    </source>
</reference>
<protein>
    <submittedName>
        <fullName evidence="4 5">Transmembrane protein 164</fullName>
    </submittedName>
</protein>
<organism evidence="3 4">
    <name type="scientific">Glossina fuscipes</name>
    <dbReference type="NCBI Taxonomy" id="7396"/>
    <lineage>
        <taxon>Eukaryota</taxon>
        <taxon>Metazoa</taxon>
        <taxon>Ecdysozoa</taxon>
        <taxon>Arthropoda</taxon>
        <taxon>Hexapoda</taxon>
        <taxon>Insecta</taxon>
        <taxon>Pterygota</taxon>
        <taxon>Neoptera</taxon>
        <taxon>Endopterygota</taxon>
        <taxon>Diptera</taxon>
        <taxon>Brachycera</taxon>
        <taxon>Muscomorpha</taxon>
        <taxon>Hippoboscoidea</taxon>
        <taxon>Glossinidae</taxon>
        <taxon>Glossina</taxon>
    </lineage>
</organism>
<feature type="region of interest" description="Disordered" evidence="1">
    <location>
        <begin position="299"/>
        <end position="323"/>
    </location>
</feature>
<evidence type="ECO:0000256" key="1">
    <source>
        <dbReference type="SAM" id="MobiDB-lite"/>
    </source>
</evidence>
<dbReference type="RefSeq" id="XP_037888169.1">
    <property type="nucleotide sequence ID" value="XM_038032241.1"/>
</dbReference>
<evidence type="ECO:0000256" key="2">
    <source>
        <dbReference type="SAM" id="Phobius"/>
    </source>
</evidence>
<dbReference type="PANTHER" id="PTHR20948">
    <property type="entry name" value="TRANSMEMBRANE PROTEIN 164"/>
    <property type="match status" value="1"/>
</dbReference>
<evidence type="ECO:0000313" key="5">
    <source>
        <dbReference type="RefSeq" id="XP_037888170.1"/>
    </source>
</evidence>
<evidence type="ECO:0000313" key="6">
    <source>
        <dbReference type="RefSeq" id="XP_037888171.1"/>
    </source>
</evidence>
<feature type="transmembrane region" description="Helical" evidence="2">
    <location>
        <begin position="71"/>
        <end position="92"/>
    </location>
</feature>
<name>A0A9C6DTU2_9MUSC</name>
<accession>A0A9C6DTU2</accession>
<dbReference type="GeneID" id="119636695"/>
<dbReference type="RefSeq" id="XP_037888170.1">
    <property type="nucleotide sequence ID" value="XM_038032242.1"/>
</dbReference>
<keyword evidence="3" id="KW-1185">Reference proteome</keyword>
<dbReference type="InterPro" id="IPR026508">
    <property type="entry name" value="TMEM164"/>
</dbReference>